<reference evidence="2 3" key="2">
    <citation type="submission" date="2020-04" db="EMBL/GenBank/DDBJ databases">
        <title>Genome sequencing and assembly of multiple isolates from the Colletotrichum gloeosporioides species complex.</title>
        <authorList>
            <person name="Gan P."/>
            <person name="Shirasu K."/>
        </authorList>
    </citation>
    <scope>NUCLEOTIDE SEQUENCE [LARGE SCALE GENOMIC DNA]</scope>
    <source>
        <strain evidence="2 3">Nara gc5</strain>
    </source>
</reference>
<dbReference type="RefSeq" id="XP_066008643.1">
    <property type="nucleotide sequence ID" value="XM_066151743.1"/>
</dbReference>
<accession>A0A7J6J447</accession>
<reference evidence="2 3" key="1">
    <citation type="submission" date="2012-08" db="EMBL/GenBank/DDBJ databases">
        <authorList>
            <person name="Gan P.H.P."/>
            <person name="Ikeda K."/>
            <person name="Irieda H."/>
            <person name="Narusaka M."/>
            <person name="O'Connell R.J."/>
            <person name="Narusaka Y."/>
            <person name="Takano Y."/>
            <person name="Kubo Y."/>
            <person name="Shirasu K."/>
        </authorList>
    </citation>
    <scope>NUCLEOTIDE SEQUENCE [LARGE SCALE GENOMIC DNA]</scope>
    <source>
        <strain evidence="2 3">Nara gc5</strain>
    </source>
</reference>
<feature type="compositionally biased region" description="Basic residues" evidence="1">
    <location>
        <begin position="709"/>
        <end position="720"/>
    </location>
</feature>
<dbReference type="AlphaFoldDB" id="A0A7J6J447"/>
<feature type="region of interest" description="Disordered" evidence="1">
    <location>
        <begin position="125"/>
        <end position="145"/>
    </location>
</feature>
<name>A0A7J6J447_COLFN</name>
<evidence type="ECO:0000313" key="2">
    <source>
        <dbReference type="EMBL" id="KAF4483963.1"/>
    </source>
</evidence>
<feature type="region of interest" description="Disordered" evidence="1">
    <location>
        <begin position="1"/>
        <end position="51"/>
    </location>
</feature>
<feature type="compositionally biased region" description="Acidic residues" evidence="1">
    <location>
        <begin position="131"/>
        <end position="145"/>
    </location>
</feature>
<organism evidence="2 3">
    <name type="scientific">Colletotrichum fructicola (strain Nara gc5)</name>
    <name type="common">Anthracnose fungus</name>
    <name type="synonym">Colletotrichum gloeosporioides (strain Nara gc5)</name>
    <dbReference type="NCBI Taxonomy" id="1213859"/>
    <lineage>
        <taxon>Eukaryota</taxon>
        <taxon>Fungi</taxon>
        <taxon>Dikarya</taxon>
        <taxon>Ascomycota</taxon>
        <taxon>Pezizomycotina</taxon>
        <taxon>Sordariomycetes</taxon>
        <taxon>Hypocreomycetidae</taxon>
        <taxon>Glomerellales</taxon>
        <taxon>Glomerellaceae</taxon>
        <taxon>Colletotrichum</taxon>
        <taxon>Colletotrichum gloeosporioides species complex</taxon>
    </lineage>
</organism>
<sequence>MARVLSEKRKRKCDEGDNKKAATAPSASGLRKRVRARREDEISSPFTETSSARERAQPFLLAVARMPIDVLDTAWSVGRNRPINAAHVQELLHAFRSGGLERRAPENRITVLCSAEAVSLMQQDGGGIEGREEDDGEDGNDDNDSPCELSFLHWAEVSGGKAEVMAGQHRIQALREYVKETGAPGSDLWWACELYDKDRLPRDLNVKLRVNRRDPSLPDNHGQIWTQLASIACIGGQADGQLGGEDAAVDQHVVEALRLGGEKHFPTRRLVTLWNHQRWRPVTTQWCCTRLGLDTFNISYFEWIASLRIDEYWIDALNEVLSVLADLPADEQVYITPADWDRLSTCQAAPNITSVFYTSGQQQAGLEARTRVDGFLANMDDHTYHLVHDAITNSLVLTFPDLRRILHCKKTEIQMAVRVLCHVICWISPEQATAVDNVRPKDRNKPLLREHLSIALDELASRRGWAPGAFPAIAAVQLQRRILDFVRDNLAEFRALELLPLLDDDAIGDEGQDSEDGLYGQRFKHVAWARLLKMVRQSTDREGYTLRPLWTTECATRRSERQAKASTLVQGFCANLFKLAGQQDVAARQATQQKVEELVNAYLTPSNGSAAALDCPGDEDQPTQDAPAITTKQSARQRQQSSSNNNNNDDDDDDDARDVSQPRRRNSIPSSPSPPSSPPPPSHQQWRPLPSPKGPATTASQKPVPRWKLGPRARKPARAV</sequence>
<protein>
    <submittedName>
        <fullName evidence="2">Uncharacterized protein</fullName>
    </submittedName>
</protein>
<dbReference type="EMBL" id="ANPB02000004">
    <property type="protein sequence ID" value="KAF4483963.1"/>
    <property type="molecule type" value="Genomic_DNA"/>
</dbReference>
<evidence type="ECO:0000313" key="3">
    <source>
        <dbReference type="Proteomes" id="UP000011096"/>
    </source>
</evidence>
<comment type="caution">
    <text evidence="2">The sequence shown here is derived from an EMBL/GenBank/DDBJ whole genome shotgun (WGS) entry which is preliminary data.</text>
</comment>
<feature type="compositionally biased region" description="Pro residues" evidence="1">
    <location>
        <begin position="671"/>
        <end position="682"/>
    </location>
</feature>
<gene>
    <name evidence="2" type="ORF">CGGC5_v006750</name>
</gene>
<feature type="compositionally biased region" description="Low complexity" evidence="1">
    <location>
        <begin position="633"/>
        <end position="647"/>
    </location>
</feature>
<dbReference type="OrthoDB" id="4828201at2759"/>
<feature type="region of interest" description="Disordered" evidence="1">
    <location>
        <begin position="610"/>
        <end position="720"/>
    </location>
</feature>
<dbReference type="Proteomes" id="UP000011096">
    <property type="component" value="Unassembled WGS sequence"/>
</dbReference>
<dbReference type="InParanoid" id="A0A7J6J447"/>
<keyword evidence="3" id="KW-1185">Reference proteome</keyword>
<evidence type="ECO:0000256" key="1">
    <source>
        <dbReference type="SAM" id="MobiDB-lite"/>
    </source>
</evidence>
<dbReference type="GeneID" id="43612560"/>
<proteinExistence type="predicted"/>